<dbReference type="EMBL" id="BKCP01005628">
    <property type="protein sequence ID" value="GER39378.1"/>
    <property type="molecule type" value="Genomic_DNA"/>
</dbReference>
<name>A0A5A7Q3E6_STRAF</name>
<gene>
    <name evidence="2" type="ORF">STAS_15994</name>
</gene>
<keyword evidence="1" id="KW-0732">Signal</keyword>
<dbReference type="Proteomes" id="UP000325081">
    <property type="component" value="Unassembled WGS sequence"/>
</dbReference>
<evidence type="ECO:0000256" key="1">
    <source>
        <dbReference type="SAM" id="SignalP"/>
    </source>
</evidence>
<proteinExistence type="predicted"/>
<accession>A0A5A7Q3E6</accession>
<keyword evidence="3" id="KW-1185">Reference proteome</keyword>
<protein>
    <submittedName>
        <fullName evidence="2">Repressor of lrx1</fullName>
    </submittedName>
</protein>
<feature type="chain" id="PRO_5022748243" evidence="1">
    <location>
        <begin position="22"/>
        <end position="100"/>
    </location>
</feature>
<dbReference type="AlphaFoldDB" id="A0A5A7Q3E6"/>
<organism evidence="2 3">
    <name type="scientific">Striga asiatica</name>
    <name type="common">Asiatic witchweed</name>
    <name type="synonym">Buchnera asiatica</name>
    <dbReference type="NCBI Taxonomy" id="4170"/>
    <lineage>
        <taxon>Eukaryota</taxon>
        <taxon>Viridiplantae</taxon>
        <taxon>Streptophyta</taxon>
        <taxon>Embryophyta</taxon>
        <taxon>Tracheophyta</taxon>
        <taxon>Spermatophyta</taxon>
        <taxon>Magnoliopsida</taxon>
        <taxon>eudicotyledons</taxon>
        <taxon>Gunneridae</taxon>
        <taxon>Pentapetalae</taxon>
        <taxon>asterids</taxon>
        <taxon>lamiids</taxon>
        <taxon>Lamiales</taxon>
        <taxon>Orobanchaceae</taxon>
        <taxon>Buchnereae</taxon>
        <taxon>Striga</taxon>
    </lineage>
</organism>
<feature type="signal peptide" evidence="1">
    <location>
        <begin position="1"/>
        <end position="21"/>
    </location>
</feature>
<reference evidence="3" key="1">
    <citation type="journal article" date="2019" name="Curr. Biol.">
        <title>Genome Sequence of Striga asiatica Provides Insight into the Evolution of Plant Parasitism.</title>
        <authorList>
            <person name="Yoshida S."/>
            <person name="Kim S."/>
            <person name="Wafula E.K."/>
            <person name="Tanskanen J."/>
            <person name="Kim Y.M."/>
            <person name="Honaas L."/>
            <person name="Yang Z."/>
            <person name="Spallek T."/>
            <person name="Conn C.E."/>
            <person name="Ichihashi Y."/>
            <person name="Cheong K."/>
            <person name="Cui S."/>
            <person name="Der J.P."/>
            <person name="Gundlach H."/>
            <person name="Jiao Y."/>
            <person name="Hori C."/>
            <person name="Ishida J.K."/>
            <person name="Kasahara H."/>
            <person name="Kiba T."/>
            <person name="Kim M.S."/>
            <person name="Koo N."/>
            <person name="Laohavisit A."/>
            <person name="Lee Y.H."/>
            <person name="Lumba S."/>
            <person name="McCourt P."/>
            <person name="Mortimer J.C."/>
            <person name="Mutuku J.M."/>
            <person name="Nomura T."/>
            <person name="Sasaki-Sekimoto Y."/>
            <person name="Seto Y."/>
            <person name="Wang Y."/>
            <person name="Wakatake T."/>
            <person name="Sakakibara H."/>
            <person name="Demura T."/>
            <person name="Yamaguchi S."/>
            <person name="Yoneyama K."/>
            <person name="Manabe R.I."/>
            <person name="Nelson D.C."/>
            <person name="Schulman A.H."/>
            <person name="Timko M.P."/>
            <person name="dePamphilis C.W."/>
            <person name="Choi D."/>
            <person name="Shirasu K."/>
        </authorList>
    </citation>
    <scope>NUCLEOTIDE SEQUENCE [LARGE SCALE GENOMIC DNA]</scope>
    <source>
        <strain evidence="3">cv. UVA1</strain>
    </source>
</reference>
<comment type="caution">
    <text evidence="2">The sequence shown here is derived from an EMBL/GenBank/DDBJ whole genome shotgun (WGS) entry which is preliminary data.</text>
</comment>
<sequence>MLLDLVFQMLSSLSPFTPSLAGPPSASICLLNLRHPTLARRSSDLRQIHSSQFRESFMIRQLRCFWPPGRSAVGGMGGRKLACKHRVAGPKPGRSKNADT</sequence>
<evidence type="ECO:0000313" key="2">
    <source>
        <dbReference type="EMBL" id="GER39378.1"/>
    </source>
</evidence>
<evidence type="ECO:0000313" key="3">
    <source>
        <dbReference type="Proteomes" id="UP000325081"/>
    </source>
</evidence>